<accession>A0ABU6YI38</accession>
<dbReference type="PANTHER" id="PTHR31973">
    <property type="entry name" value="POLYPROTEIN, PUTATIVE-RELATED"/>
    <property type="match status" value="1"/>
</dbReference>
<comment type="caution">
    <text evidence="2">The sequence shown here is derived from an EMBL/GenBank/DDBJ whole genome shotgun (WGS) entry which is preliminary data.</text>
</comment>
<feature type="compositionally biased region" description="Acidic residues" evidence="1">
    <location>
        <begin position="254"/>
        <end position="264"/>
    </location>
</feature>
<feature type="compositionally biased region" description="Basic and acidic residues" evidence="1">
    <location>
        <begin position="173"/>
        <end position="191"/>
    </location>
</feature>
<reference evidence="2 3" key="1">
    <citation type="journal article" date="2023" name="Plants (Basel)">
        <title>Bridging the Gap: Combining Genomics and Transcriptomics Approaches to Understand Stylosanthes scabra, an Orphan Legume from the Brazilian Caatinga.</title>
        <authorList>
            <person name="Ferreira-Neto J.R.C."/>
            <person name="da Silva M.D."/>
            <person name="Binneck E."/>
            <person name="de Melo N.F."/>
            <person name="da Silva R.H."/>
            <person name="de Melo A.L.T.M."/>
            <person name="Pandolfi V."/>
            <person name="Bustamante F.O."/>
            <person name="Brasileiro-Vidal A.C."/>
            <person name="Benko-Iseppon A.M."/>
        </authorList>
    </citation>
    <scope>NUCLEOTIDE SEQUENCE [LARGE SCALE GENOMIC DNA]</scope>
    <source>
        <tissue evidence="2">Leaves</tissue>
    </source>
</reference>
<feature type="region of interest" description="Disordered" evidence="1">
    <location>
        <begin position="166"/>
        <end position="284"/>
    </location>
</feature>
<sequence length="379" mass="40734">MWYKDPQVAQYEIGLMWFDLDRATLDMVRIAQQSGYVELFVVHEGDQEGFPKIGYIDVGGDPPAGSDDDNEEEAAPNVGDAAGGENVGPNAEGVAVAAENDTNAEGAVASGDNNGPTAEGLHVGVEEEPIGDGEAVVVDEGEAAQGEVDASIKGVDANDEGVEAAAEGVEAAAPDHDNEMQIKDDNVVGRESEEDNSGDGEYVPSEENSDNADDVHFTDSEDDLDLGDSFFGNNANEGEGDLRDKGKQKVNDDFSGDEGEESEDIKEGHAVGGEEDGDFGEEGERVVYPVHKAKANMAEYKWQVGTVFKKKIENNPKVKIKELVAKADRKWNLTISSSMVAQSKQRALEQIHGTFREQYRRLGDYAAELLRMNPSSVST</sequence>
<dbReference type="Proteomes" id="UP001341840">
    <property type="component" value="Unassembled WGS sequence"/>
</dbReference>
<evidence type="ECO:0000313" key="3">
    <source>
        <dbReference type="Proteomes" id="UP001341840"/>
    </source>
</evidence>
<feature type="compositionally biased region" description="Basic and acidic residues" evidence="1">
    <location>
        <begin position="240"/>
        <end position="252"/>
    </location>
</feature>
<name>A0ABU6YI38_9FABA</name>
<proteinExistence type="predicted"/>
<protein>
    <submittedName>
        <fullName evidence="2">Uncharacterized protein</fullName>
    </submittedName>
</protein>
<dbReference type="EMBL" id="JASCZI010242001">
    <property type="protein sequence ID" value="MED6209000.1"/>
    <property type="molecule type" value="Genomic_DNA"/>
</dbReference>
<dbReference type="PANTHER" id="PTHR31973:SF187">
    <property type="entry name" value="MUTATOR TRANSPOSASE MUDRA PROTEIN"/>
    <property type="match status" value="1"/>
</dbReference>
<gene>
    <name evidence="2" type="ORF">PIB30_050356</name>
</gene>
<keyword evidence="3" id="KW-1185">Reference proteome</keyword>
<feature type="region of interest" description="Disordered" evidence="1">
    <location>
        <begin position="57"/>
        <end position="90"/>
    </location>
</feature>
<evidence type="ECO:0000313" key="2">
    <source>
        <dbReference type="EMBL" id="MED6209000.1"/>
    </source>
</evidence>
<organism evidence="2 3">
    <name type="scientific">Stylosanthes scabra</name>
    <dbReference type="NCBI Taxonomy" id="79078"/>
    <lineage>
        <taxon>Eukaryota</taxon>
        <taxon>Viridiplantae</taxon>
        <taxon>Streptophyta</taxon>
        <taxon>Embryophyta</taxon>
        <taxon>Tracheophyta</taxon>
        <taxon>Spermatophyta</taxon>
        <taxon>Magnoliopsida</taxon>
        <taxon>eudicotyledons</taxon>
        <taxon>Gunneridae</taxon>
        <taxon>Pentapetalae</taxon>
        <taxon>rosids</taxon>
        <taxon>fabids</taxon>
        <taxon>Fabales</taxon>
        <taxon>Fabaceae</taxon>
        <taxon>Papilionoideae</taxon>
        <taxon>50 kb inversion clade</taxon>
        <taxon>dalbergioids sensu lato</taxon>
        <taxon>Dalbergieae</taxon>
        <taxon>Pterocarpus clade</taxon>
        <taxon>Stylosanthes</taxon>
    </lineage>
</organism>
<evidence type="ECO:0000256" key="1">
    <source>
        <dbReference type="SAM" id="MobiDB-lite"/>
    </source>
</evidence>